<evidence type="ECO:0000313" key="2">
    <source>
        <dbReference type="EMBL" id="PTL86332.1"/>
    </source>
</evidence>
<keyword evidence="1" id="KW-0472">Membrane</keyword>
<gene>
    <name evidence="2" type="ORF">C4617_03770</name>
</gene>
<protein>
    <submittedName>
        <fullName evidence="2">Uncharacterized protein</fullName>
    </submittedName>
</protein>
<dbReference type="AlphaFoldDB" id="A0A2T4VX31"/>
<reference evidence="3" key="1">
    <citation type="submission" date="2018-02" db="EMBL/GenBank/DDBJ databases">
        <title>Genome sequence of Candidatus Liberibacter europaeus.</title>
        <authorList>
            <person name="Frampton R.A."/>
            <person name="Thompson S.M."/>
            <person name="David C."/>
            <person name="Addison S.M."/>
            <person name="Smith G.R."/>
        </authorList>
    </citation>
    <scope>NUCLEOTIDE SEQUENCE [LARGE SCALE GENOMIC DNA]</scope>
</reference>
<keyword evidence="1" id="KW-1133">Transmembrane helix</keyword>
<dbReference type="EMBL" id="PSQJ01000004">
    <property type="protein sequence ID" value="PTL86332.1"/>
    <property type="molecule type" value="Genomic_DNA"/>
</dbReference>
<feature type="transmembrane region" description="Helical" evidence="1">
    <location>
        <begin position="12"/>
        <end position="32"/>
    </location>
</feature>
<proteinExistence type="predicted"/>
<name>A0A2T4VX31_9HYPH</name>
<accession>A0A2T4VX31</accession>
<organism evidence="2 3">
    <name type="scientific">Candidatus Liberibacter europaeus</name>
    <dbReference type="NCBI Taxonomy" id="744859"/>
    <lineage>
        <taxon>Bacteria</taxon>
        <taxon>Pseudomonadati</taxon>
        <taxon>Pseudomonadota</taxon>
        <taxon>Alphaproteobacteria</taxon>
        <taxon>Hyphomicrobiales</taxon>
        <taxon>Rhizobiaceae</taxon>
        <taxon>Liberibacter</taxon>
    </lineage>
</organism>
<comment type="caution">
    <text evidence="2">The sequence shown here is derived from an EMBL/GenBank/DDBJ whole genome shotgun (WGS) entry which is preliminary data.</text>
</comment>
<dbReference type="Proteomes" id="UP000240811">
    <property type="component" value="Unassembled WGS sequence"/>
</dbReference>
<sequence length="131" mass="14727">MTNIILHLIEIFQPIVTLLVSVFAPILIKCIAQPLICLLRVTEESKQLEIENILRNSLHQSASNAIKFAMSKLQTSDLSPEVIELARKYVYTTNPDTINQLQINEQTISDILYSKADFVQSQPSSTNLLVS</sequence>
<evidence type="ECO:0000313" key="3">
    <source>
        <dbReference type="Proteomes" id="UP000240811"/>
    </source>
</evidence>
<evidence type="ECO:0000256" key="1">
    <source>
        <dbReference type="SAM" id="Phobius"/>
    </source>
</evidence>
<keyword evidence="1" id="KW-0812">Transmembrane</keyword>